<gene>
    <name evidence="2" type="ORF">MFIFM68171_06544</name>
</gene>
<evidence type="ECO:0000313" key="2">
    <source>
        <dbReference type="EMBL" id="GAB1316334.1"/>
    </source>
</evidence>
<keyword evidence="3" id="KW-1185">Reference proteome</keyword>
<protein>
    <submittedName>
        <fullName evidence="2">Uncharacterized protein</fullName>
    </submittedName>
</protein>
<dbReference type="GeneID" id="98177287"/>
<sequence>METSTQQLAFELEGIQARARELRGGVDNLKQQSGLIMEQEKANLLISVGPVIDSVQTAQVFLLEMSQNPFQVLAGTTGAQESTVSVRNHVSNLCERLNGLQAVATAKLNAAEAFRNEWMERGAEAIRLRDQTNQLLKTGEENINGVLRLLEEKQNSLRHIIDSIAAKEGELAHKRYLADRAKKDRNAALITGGILSILLPVAGAIVAGGASAIIALDQDAEYRNTCSDVRRLRVEQQGLQSESETISKLRDSLNTSLDEARALQVQFENLDREIGEMTATVDSEADTYRHINASVSRFLGWVGELQAGVEVMELFGPSVQRLGQTIHRIVESTGGEWPVGDPQRLLTMLASS</sequence>
<name>A0ABQ0GF81_9PEZI</name>
<proteinExistence type="predicted"/>
<dbReference type="RefSeq" id="XP_070918065.1">
    <property type="nucleotide sequence ID" value="XM_071061964.1"/>
</dbReference>
<keyword evidence="1" id="KW-0812">Transmembrane</keyword>
<evidence type="ECO:0000313" key="3">
    <source>
        <dbReference type="Proteomes" id="UP001628179"/>
    </source>
</evidence>
<dbReference type="EMBL" id="BAAFSV010000003">
    <property type="protein sequence ID" value="GAB1316334.1"/>
    <property type="molecule type" value="Genomic_DNA"/>
</dbReference>
<comment type="caution">
    <text evidence="2">The sequence shown here is derived from an EMBL/GenBank/DDBJ whole genome shotgun (WGS) entry which is preliminary data.</text>
</comment>
<keyword evidence="1" id="KW-1133">Transmembrane helix</keyword>
<keyword evidence="1" id="KW-0472">Membrane</keyword>
<organism evidence="2 3">
    <name type="scientific">Madurella fahalii</name>
    <dbReference type="NCBI Taxonomy" id="1157608"/>
    <lineage>
        <taxon>Eukaryota</taxon>
        <taxon>Fungi</taxon>
        <taxon>Dikarya</taxon>
        <taxon>Ascomycota</taxon>
        <taxon>Pezizomycotina</taxon>
        <taxon>Sordariomycetes</taxon>
        <taxon>Sordariomycetidae</taxon>
        <taxon>Sordariales</taxon>
        <taxon>Sordariales incertae sedis</taxon>
        <taxon>Madurella</taxon>
    </lineage>
</organism>
<feature type="transmembrane region" description="Helical" evidence="1">
    <location>
        <begin position="187"/>
        <end position="216"/>
    </location>
</feature>
<dbReference type="Proteomes" id="UP001628179">
    <property type="component" value="Unassembled WGS sequence"/>
</dbReference>
<evidence type="ECO:0000256" key="1">
    <source>
        <dbReference type="SAM" id="Phobius"/>
    </source>
</evidence>
<reference evidence="2 3" key="1">
    <citation type="submission" date="2024-09" db="EMBL/GenBank/DDBJ databases">
        <title>Itraconazole resistance in Madurella fahalii resulting from another homologue of gene encoding cytochrome P450 14-alpha sterol demethylase (CYP51).</title>
        <authorList>
            <person name="Yoshioka I."/>
            <person name="Fahal A.H."/>
            <person name="Kaneko S."/>
            <person name="Yaguchi T."/>
        </authorList>
    </citation>
    <scope>NUCLEOTIDE SEQUENCE [LARGE SCALE GENOMIC DNA]</scope>
    <source>
        <strain evidence="2 3">IFM 68171</strain>
    </source>
</reference>
<accession>A0ABQ0GF81</accession>
<dbReference type="Gene3D" id="1.20.1170.10">
    <property type="match status" value="1"/>
</dbReference>